<keyword evidence="4" id="KW-0679">Respiratory chain</keyword>
<comment type="subcellular location">
    <subcellularLocation>
        <location evidence="1">Mitochondrion inner membrane</location>
        <topology evidence="1">Peripheral membrane protein</topology>
        <orientation evidence="1">Matrix side</orientation>
    </subcellularLocation>
</comment>
<proteinExistence type="inferred from homology"/>
<dbReference type="Pfam" id="PF05347">
    <property type="entry name" value="Complex1_LYR"/>
    <property type="match status" value="1"/>
</dbReference>
<reference evidence="10" key="2">
    <citation type="submission" date="2021-04" db="EMBL/GenBank/DDBJ databases">
        <authorList>
            <person name="Podell S."/>
        </authorList>
    </citation>
    <scope>NUCLEOTIDE SEQUENCE</scope>
    <source>
        <strain evidence="10">Hildebrandi</strain>
    </source>
</reference>
<dbReference type="GO" id="GO:0006979">
    <property type="term" value="P:response to oxidative stress"/>
    <property type="evidence" value="ECO:0007669"/>
    <property type="project" value="TreeGrafter"/>
</dbReference>
<evidence type="ECO:0000256" key="5">
    <source>
        <dbReference type="ARBA" id="ARBA00022792"/>
    </source>
</evidence>
<comment type="similarity">
    <text evidence="2">Belongs to the complex I LYR family.</text>
</comment>
<accession>A0A9K3PU90</accession>
<dbReference type="InterPro" id="IPR016488">
    <property type="entry name" value="NADH_Ub_cplx-1_asu_su-6"/>
</dbReference>
<dbReference type="PANTHER" id="PTHR12964:SF0">
    <property type="entry name" value="NADH DEHYDROGENASE [UBIQUINONE] 1 ALPHA SUBCOMPLEX SUBUNIT 6"/>
    <property type="match status" value="1"/>
</dbReference>
<keyword evidence="8" id="KW-0472">Membrane</keyword>
<evidence type="ECO:0000256" key="1">
    <source>
        <dbReference type="ARBA" id="ARBA00004443"/>
    </source>
</evidence>
<dbReference type="InterPro" id="IPR008011">
    <property type="entry name" value="Complex1_LYR_dom"/>
</dbReference>
<evidence type="ECO:0000256" key="7">
    <source>
        <dbReference type="ARBA" id="ARBA00023128"/>
    </source>
</evidence>
<evidence type="ECO:0000256" key="8">
    <source>
        <dbReference type="ARBA" id="ARBA00023136"/>
    </source>
</evidence>
<dbReference type="OrthoDB" id="14535at2759"/>
<protein>
    <submittedName>
        <fullName evidence="10">Complex 1 LYR family protein</fullName>
    </submittedName>
</protein>
<feature type="domain" description="Complex 1 LYR protein" evidence="9">
    <location>
        <begin position="67"/>
        <end position="123"/>
    </location>
</feature>
<sequence length="167" mass="19430">MFAFLSDYQESTVLRVASAIDTTVAVASPLVLHDFRDIFHKSEFIMTSLQLAKHAREMGVINNPAVLYKKIMKELPRVLMIYDIDMPLEDAKSSIRSRFYDQKDVKDPRVIEMLVETGYFSLETSMLQHKQKNHLMHYLEGYTVPMEAERKRLMSPDAPIEQQFARN</sequence>
<keyword evidence="5" id="KW-0999">Mitochondrion inner membrane</keyword>
<gene>
    <name evidence="10" type="ORF">IV203_034811</name>
</gene>
<evidence type="ECO:0000256" key="6">
    <source>
        <dbReference type="ARBA" id="ARBA00022982"/>
    </source>
</evidence>
<dbReference type="EMBL" id="JAGRRH010000013">
    <property type="protein sequence ID" value="KAG7359713.1"/>
    <property type="molecule type" value="Genomic_DNA"/>
</dbReference>
<dbReference type="AlphaFoldDB" id="A0A9K3PU90"/>
<evidence type="ECO:0000256" key="3">
    <source>
        <dbReference type="ARBA" id="ARBA00022448"/>
    </source>
</evidence>
<keyword evidence="7" id="KW-0496">Mitochondrion</keyword>
<evidence type="ECO:0000313" key="10">
    <source>
        <dbReference type="EMBL" id="KAG7359713.1"/>
    </source>
</evidence>
<comment type="caution">
    <text evidence="10">The sequence shown here is derived from an EMBL/GenBank/DDBJ whole genome shotgun (WGS) entry which is preliminary data.</text>
</comment>
<organism evidence="10 11">
    <name type="scientific">Nitzschia inconspicua</name>
    <dbReference type="NCBI Taxonomy" id="303405"/>
    <lineage>
        <taxon>Eukaryota</taxon>
        <taxon>Sar</taxon>
        <taxon>Stramenopiles</taxon>
        <taxon>Ochrophyta</taxon>
        <taxon>Bacillariophyta</taxon>
        <taxon>Bacillariophyceae</taxon>
        <taxon>Bacillariophycidae</taxon>
        <taxon>Bacillariales</taxon>
        <taxon>Bacillariaceae</taxon>
        <taxon>Nitzschia</taxon>
    </lineage>
</organism>
<keyword evidence="11" id="KW-1185">Reference proteome</keyword>
<reference evidence="10" key="1">
    <citation type="journal article" date="2021" name="Sci. Rep.">
        <title>Diploid genomic architecture of Nitzschia inconspicua, an elite biomass production diatom.</title>
        <authorList>
            <person name="Oliver A."/>
            <person name="Podell S."/>
            <person name="Pinowska A."/>
            <person name="Traller J.C."/>
            <person name="Smith S.R."/>
            <person name="McClure R."/>
            <person name="Beliaev A."/>
            <person name="Bohutskyi P."/>
            <person name="Hill E.A."/>
            <person name="Rabines A."/>
            <person name="Zheng H."/>
            <person name="Allen L.Z."/>
            <person name="Kuo A."/>
            <person name="Grigoriev I.V."/>
            <person name="Allen A.E."/>
            <person name="Hazlebeck D."/>
            <person name="Allen E.E."/>
        </authorList>
    </citation>
    <scope>NUCLEOTIDE SEQUENCE</scope>
    <source>
        <strain evidence="10">Hildebrandi</strain>
    </source>
</reference>
<evidence type="ECO:0000256" key="4">
    <source>
        <dbReference type="ARBA" id="ARBA00022660"/>
    </source>
</evidence>
<evidence type="ECO:0000313" key="11">
    <source>
        <dbReference type="Proteomes" id="UP000693970"/>
    </source>
</evidence>
<keyword evidence="6" id="KW-0249">Electron transport</keyword>
<dbReference type="PANTHER" id="PTHR12964">
    <property type="entry name" value="NADH-UBIQUINONE OXIDOREDUCTASE B14 SUBUNIT"/>
    <property type="match status" value="1"/>
</dbReference>
<evidence type="ECO:0000256" key="2">
    <source>
        <dbReference type="ARBA" id="ARBA00009508"/>
    </source>
</evidence>
<name>A0A9K3PU90_9STRA</name>
<evidence type="ECO:0000259" key="9">
    <source>
        <dbReference type="Pfam" id="PF05347"/>
    </source>
</evidence>
<dbReference type="Proteomes" id="UP000693970">
    <property type="component" value="Unassembled WGS sequence"/>
</dbReference>
<dbReference type="GO" id="GO:0005743">
    <property type="term" value="C:mitochondrial inner membrane"/>
    <property type="evidence" value="ECO:0007669"/>
    <property type="project" value="UniProtKB-SubCell"/>
</dbReference>
<keyword evidence="3" id="KW-0813">Transport</keyword>